<dbReference type="GO" id="GO:0030420">
    <property type="term" value="P:establishment of competence for transformation"/>
    <property type="evidence" value="ECO:0007669"/>
    <property type="project" value="UniProtKB-KW"/>
</dbReference>
<comment type="similarity">
    <text evidence="3">Belongs to the ComC family.</text>
</comment>
<dbReference type="AlphaFoldDB" id="A0A1H0ZNV3"/>
<dbReference type="EMBL" id="FNKE01000001">
    <property type="protein sequence ID" value="SDQ28716.1"/>
    <property type="molecule type" value="Genomic_DNA"/>
</dbReference>
<dbReference type="Proteomes" id="UP000182870">
    <property type="component" value="Unassembled WGS sequence"/>
</dbReference>
<organism evidence="7 8">
    <name type="scientific">Streptococcus equinus</name>
    <name type="common">Streptococcus bovis</name>
    <dbReference type="NCBI Taxonomy" id="1335"/>
    <lineage>
        <taxon>Bacteria</taxon>
        <taxon>Bacillati</taxon>
        <taxon>Bacillota</taxon>
        <taxon>Bacilli</taxon>
        <taxon>Lactobacillales</taxon>
        <taxon>Streptococcaceae</taxon>
        <taxon>Streptococcus</taxon>
    </lineage>
</organism>
<evidence type="ECO:0000256" key="4">
    <source>
        <dbReference type="ARBA" id="ARBA00022525"/>
    </source>
</evidence>
<comment type="subcellular location">
    <subcellularLocation>
        <location evidence="2">Secreted</location>
    </subcellularLocation>
</comment>
<sequence>MNKKTIEQFAPMTAEALARVEGGNQVFAGGGGKFTPDQPWWTKVDWCSIASGVNGGMIVC</sequence>
<gene>
    <name evidence="7" type="ORF">SAMN05216392_1341</name>
</gene>
<evidence type="ECO:0000256" key="5">
    <source>
        <dbReference type="ARBA" id="ARBA00023044"/>
    </source>
</evidence>
<comment type="function">
    <text evidence="1">Acts as a pheromone, induces cells to develop competence for genetic transformation.</text>
</comment>
<reference evidence="7 8" key="1">
    <citation type="submission" date="2016-10" db="EMBL/GenBank/DDBJ databases">
        <authorList>
            <person name="de Groot N.N."/>
        </authorList>
    </citation>
    <scope>NUCLEOTIDE SEQUENCE [LARGE SCALE GENOMIC DNA]</scope>
    <source>
        <strain evidence="7 8">Sb05</strain>
    </source>
</reference>
<proteinExistence type="inferred from homology"/>
<accession>A0A1H0ZNV3</accession>
<evidence type="ECO:0000313" key="7">
    <source>
        <dbReference type="EMBL" id="SDQ28716.1"/>
    </source>
</evidence>
<evidence type="ECO:0000313" key="8">
    <source>
        <dbReference type="Proteomes" id="UP000182870"/>
    </source>
</evidence>
<name>A0A1H0ZNV3_STREI</name>
<keyword evidence="5" id="KW-0588">Pheromone</keyword>
<dbReference type="Pfam" id="PF03047">
    <property type="entry name" value="ComC"/>
    <property type="match status" value="1"/>
</dbReference>
<dbReference type="OrthoDB" id="2226259at2"/>
<protein>
    <submittedName>
        <fullName evidence="7">COMC family protein</fullName>
    </submittedName>
</protein>
<keyword evidence="6" id="KW-0178">Competence</keyword>
<evidence type="ECO:0000256" key="6">
    <source>
        <dbReference type="ARBA" id="ARBA00023287"/>
    </source>
</evidence>
<dbReference type="RefSeq" id="WP_074560940.1">
    <property type="nucleotide sequence ID" value="NZ_FNKE01000001.1"/>
</dbReference>
<evidence type="ECO:0000256" key="2">
    <source>
        <dbReference type="ARBA" id="ARBA00004613"/>
    </source>
</evidence>
<dbReference type="GO" id="GO:0005576">
    <property type="term" value="C:extracellular region"/>
    <property type="evidence" value="ECO:0007669"/>
    <property type="project" value="UniProtKB-SubCell"/>
</dbReference>
<dbReference type="InterPro" id="IPR004288">
    <property type="entry name" value="Competence_ComC"/>
</dbReference>
<evidence type="ECO:0000256" key="3">
    <source>
        <dbReference type="ARBA" id="ARBA00009039"/>
    </source>
</evidence>
<dbReference type="GO" id="GO:0005186">
    <property type="term" value="F:pheromone activity"/>
    <property type="evidence" value="ECO:0007669"/>
    <property type="project" value="UniProtKB-KW"/>
</dbReference>
<keyword evidence="4" id="KW-0964">Secreted</keyword>
<evidence type="ECO:0000256" key="1">
    <source>
        <dbReference type="ARBA" id="ARBA00002667"/>
    </source>
</evidence>